<sequence>MALFNRNLVLLPVVLALISFVLTSLTLFAGHQQGFMEDYAIIRINTSRIGHNLLEKRDVSQPKLLADLQGWLDAKKDGVEDKVRGKINDGVGRITDKLVSRLHLAQWYSLHIMDACEGTYSPNFTDPGAKLKTTRCTTSDPSHRLNLTRLVDSQLDLGPLHLSLADMGWSDSVQDKIDGLNDALTGLFVVYVLAMGCSGLSMLASMSAFFMPAMGILTLFNMAIGSLGGLSCLIGSIIVTATASKAAKHINSRGVRFGISAERGVKFYTISWVATAFMLTVAAFWLAQFLTTRRDKPAPEMSEKRRPKGEA</sequence>
<dbReference type="AlphaFoldDB" id="A0A2C5YL34"/>
<dbReference type="EMBL" id="NJES01000653">
    <property type="protein sequence ID" value="PHH70225.1"/>
    <property type="molecule type" value="Genomic_DNA"/>
</dbReference>
<evidence type="ECO:0000256" key="1">
    <source>
        <dbReference type="SAM" id="Phobius"/>
    </source>
</evidence>
<comment type="caution">
    <text evidence="2">The sequence shown here is derived from an EMBL/GenBank/DDBJ whole genome shotgun (WGS) entry which is preliminary data.</text>
</comment>
<gene>
    <name evidence="2" type="ORF">CDD80_6160</name>
</gene>
<feature type="transmembrane region" description="Helical" evidence="1">
    <location>
        <begin position="184"/>
        <end position="210"/>
    </location>
</feature>
<keyword evidence="1" id="KW-1133">Transmembrane helix</keyword>
<dbReference type="Pfam" id="PF06687">
    <property type="entry name" value="SUR7"/>
    <property type="match status" value="1"/>
</dbReference>
<evidence type="ECO:0008006" key="4">
    <source>
        <dbReference type="Google" id="ProtNLM"/>
    </source>
</evidence>
<feature type="transmembrane region" description="Helical" evidence="1">
    <location>
        <begin position="222"/>
        <end position="244"/>
    </location>
</feature>
<dbReference type="PANTHER" id="PTHR28019:SF7">
    <property type="entry name" value="SUR7 PROTEIN"/>
    <property type="match status" value="1"/>
</dbReference>
<dbReference type="InterPro" id="IPR052413">
    <property type="entry name" value="SUR7_domain"/>
</dbReference>
<dbReference type="GO" id="GO:0051285">
    <property type="term" value="C:cell cortex of cell tip"/>
    <property type="evidence" value="ECO:0007669"/>
    <property type="project" value="TreeGrafter"/>
</dbReference>
<dbReference type="PANTHER" id="PTHR28019">
    <property type="entry name" value="CELL MEMBRANE PROTEIN YLR413W-RELATED"/>
    <property type="match status" value="1"/>
</dbReference>
<dbReference type="Proteomes" id="UP000226431">
    <property type="component" value="Unassembled WGS sequence"/>
</dbReference>
<dbReference type="GO" id="GO:0005886">
    <property type="term" value="C:plasma membrane"/>
    <property type="evidence" value="ECO:0007669"/>
    <property type="project" value="InterPro"/>
</dbReference>
<proteinExistence type="predicted"/>
<feature type="transmembrane region" description="Helical" evidence="1">
    <location>
        <begin position="265"/>
        <end position="287"/>
    </location>
</feature>
<keyword evidence="1" id="KW-0472">Membrane</keyword>
<organism evidence="2 3">
    <name type="scientific">Ophiocordyceps camponoti-rufipedis</name>
    <dbReference type="NCBI Taxonomy" id="2004952"/>
    <lineage>
        <taxon>Eukaryota</taxon>
        <taxon>Fungi</taxon>
        <taxon>Dikarya</taxon>
        <taxon>Ascomycota</taxon>
        <taxon>Pezizomycotina</taxon>
        <taxon>Sordariomycetes</taxon>
        <taxon>Hypocreomycetidae</taxon>
        <taxon>Hypocreales</taxon>
        <taxon>Ophiocordycipitaceae</taxon>
        <taxon>Ophiocordyceps</taxon>
    </lineage>
</organism>
<reference evidence="2 3" key="1">
    <citation type="submission" date="2017-06" db="EMBL/GenBank/DDBJ databases">
        <title>Ant-infecting Ophiocordyceps genomes reveal a high diversity of potential behavioral manipulation genes and a possible major role for enterotoxins.</title>
        <authorList>
            <person name="De Bekker C."/>
            <person name="Evans H.C."/>
            <person name="Brachmann A."/>
            <person name="Hughes D.P."/>
        </authorList>
    </citation>
    <scope>NUCLEOTIDE SEQUENCE [LARGE SCALE GENOMIC DNA]</scope>
    <source>
        <strain evidence="2 3">Map16</strain>
    </source>
</reference>
<keyword evidence="1" id="KW-0812">Transmembrane</keyword>
<evidence type="ECO:0000313" key="3">
    <source>
        <dbReference type="Proteomes" id="UP000226431"/>
    </source>
</evidence>
<accession>A0A2C5YL34</accession>
<dbReference type="OrthoDB" id="4159154at2759"/>
<name>A0A2C5YL34_9HYPO</name>
<feature type="transmembrane region" description="Helical" evidence="1">
    <location>
        <begin position="6"/>
        <end position="29"/>
    </location>
</feature>
<dbReference type="GO" id="GO:0031505">
    <property type="term" value="P:fungal-type cell wall organization"/>
    <property type="evidence" value="ECO:0007669"/>
    <property type="project" value="TreeGrafter"/>
</dbReference>
<evidence type="ECO:0000313" key="2">
    <source>
        <dbReference type="EMBL" id="PHH70225.1"/>
    </source>
</evidence>
<dbReference type="InterPro" id="IPR009571">
    <property type="entry name" value="SUR7/Rim9-like_fungi"/>
</dbReference>
<protein>
    <recommendedName>
        <fullName evidence="4">SUR7 protein</fullName>
    </recommendedName>
</protein>
<keyword evidence="3" id="KW-1185">Reference proteome</keyword>